<evidence type="ECO:0000256" key="1">
    <source>
        <dbReference type="ARBA" id="ARBA00023118"/>
    </source>
</evidence>
<dbReference type="STRING" id="429009.Adeg_0806"/>
<dbReference type="OrthoDB" id="9789361at2"/>
<protein>
    <submittedName>
        <fullName evidence="4">CRISPR-associated RAMP protein, Cmr4 family</fullName>
    </submittedName>
</protein>
<accession>C9RCH1</accession>
<dbReference type="InterPro" id="IPR013410">
    <property type="entry name" value="CRISPR-assoc_RAMP_Cmr4"/>
</dbReference>
<dbReference type="NCBIfam" id="TIGR02580">
    <property type="entry name" value="cas_RAMP_Cmr4"/>
    <property type="match status" value="1"/>
</dbReference>
<proteinExistence type="predicted"/>
<feature type="domain" description="CRISPR type III-associated protein" evidence="3">
    <location>
        <begin position="15"/>
        <end position="356"/>
    </location>
</feature>
<evidence type="ECO:0000313" key="5">
    <source>
        <dbReference type="Proteomes" id="UP000002620"/>
    </source>
</evidence>
<dbReference type="KEGG" id="adg:Adeg_0806"/>
<evidence type="ECO:0000259" key="3">
    <source>
        <dbReference type="Pfam" id="PF03787"/>
    </source>
</evidence>
<dbReference type="GO" id="GO:0051607">
    <property type="term" value="P:defense response to virus"/>
    <property type="evidence" value="ECO:0007669"/>
    <property type="project" value="UniProtKB-KW"/>
</dbReference>
<evidence type="ECO:0000256" key="2">
    <source>
        <dbReference type="SAM" id="MobiDB-lite"/>
    </source>
</evidence>
<evidence type="ECO:0000313" key="4">
    <source>
        <dbReference type="EMBL" id="ACX51948.1"/>
    </source>
</evidence>
<feature type="region of interest" description="Disordered" evidence="2">
    <location>
        <begin position="190"/>
        <end position="218"/>
    </location>
</feature>
<dbReference type="InterPro" id="IPR005537">
    <property type="entry name" value="RAMP_III_fam"/>
</dbReference>
<organism evidence="4 5">
    <name type="scientific">Ammonifex degensii (strain DSM 10501 / KC4)</name>
    <dbReference type="NCBI Taxonomy" id="429009"/>
    <lineage>
        <taxon>Bacteria</taxon>
        <taxon>Bacillati</taxon>
        <taxon>Bacillota</taxon>
        <taxon>Clostridia</taxon>
        <taxon>Thermoanaerobacterales</taxon>
        <taxon>Thermoanaerobacteraceae</taxon>
        <taxon>Ammonifex</taxon>
    </lineage>
</organism>
<dbReference type="eggNOG" id="COG1336">
    <property type="taxonomic scope" value="Bacteria"/>
</dbReference>
<dbReference type="EMBL" id="CP001785">
    <property type="protein sequence ID" value="ACX51948.1"/>
    <property type="molecule type" value="Genomic_DNA"/>
</dbReference>
<dbReference type="Proteomes" id="UP000002620">
    <property type="component" value="Chromosome"/>
</dbReference>
<gene>
    <name evidence="4" type="ordered locus">Adeg_0806</name>
</gene>
<dbReference type="PANTHER" id="PTHR36700">
    <property type="entry name" value="CRISPR SYSTEM CMR SUBUNIT CMR4"/>
    <property type="match status" value="1"/>
</dbReference>
<dbReference type="RefSeq" id="WP_015738826.1">
    <property type="nucleotide sequence ID" value="NC_013385.1"/>
</dbReference>
<feature type="compositionally biased region" description="Basic and acidic residues" evidence="2">
    <location>
        <begin position="192"/>
        <end position="205"/>
    </location>
</feature>
<sequence length="367" mass="39896">MSTTRQPFSLYRFLFQTLDPVHVGVGGYRLGRVDLPIAREPGTNLPKIPGTGLSGAARHYAAIRAGKLRCAGQGGDEEGGARGHCGEVDKCPICYTFGTLKNGAVSGCARIFDARLLLFPVATFRGPVWVTSPRTLADFGLEGIEPPSSGKVRVVKDLLGEGSAETKGTKPLNLGWLMVEVEEKEFIPIQDQDARGNRKDSDNKGKNGNNDCPPKPVTDLFKQLPDYVRRRLVLVGDDLFGTVVNSNLEVRTSVSINPETGAAKEGALFTYEALPRAAFLWVDVIEEHKVPADDGAGGGQTRTPFPWPKKDSEEAGKAYVQPESWKSALDVVRAGFEYFEFLGVGGMATRGFGRLKQLACREVTPRW</sequence>
<dbReference type="Pfam" id="PF03787">
    <property type="entry name" value="RAMPs"/>
    <property type="match status" value="1"/>
</dbReference>
<reference evidence="4 5" key="1">
    <citation type="submission" date="2009-10" db="EMBL/GenBank/DDBJ databases">
        <title>Complete sequence of chromosome of Ammonifex degensii KC4.</title>
        <authorList>
            <consortium name="US DOE Joint Genome Institute"/>
            <person name="Kerfeld C."/>
            <person name="Goodner B."/>
            <person name="Huber H."/>
            <person name="Stetter K."/>
            <person name="Lucas S."/>
            <person name="Copeland A."/>
            <person name="Lapidus A."/>
            <person name="Glavina del Rio T."/>
            <person name="Dalin E."/>
            <person name="Tice H."/>
            <person name="Bruce D."/>
            <person name="Goodwin L."/>
            <person name="Pitluck S."/>
            <person name="Saunders E."/>
            <person name="Brettin T."/>
            <person name="Detter J.C."/>
            <person name="Han C."/>
            <person name="Larimer F."/>
            <person name="Land M."/>
            <person name="Hauser L."/>
            <person name="Kyrpides N."/>
            <person name="Ovchinnikova G."/>
            <person name="Richardson P."/>
        </authorList>
    </citation>
    <scope>NUCLEOTIDE SEQUENCE [LARGE SCALE GENOMIC DNA]</scope>
    <source>
        <strain evidence="5">DSM 10501 / KC4</strain>
    </source>
</reference>
<keyword evidence="5" id="KW-1185">Reference proteome</keyword>
<dbReference type="AlphaFoldDB" id="C9RCH1"/>
<name>C9RCH1_AMMDK</name>
<feature type="region of interest" description="Disordered" evidence="2">
    <location>
        <begin position="291"/>
        <end position="316"/>
    </location>
</feature>
<dbReference type="PANTHER" id="PTHR36700:SF1">
    <property type="entry name" value="CRISPR SYSTEM CMR SUBUNIT CMR4"/>
    <property type="match status" value="1"/>
</dbReference>
<keyword evidence="1" id="KW-0051">Antiviral defense</keyword>
<dbReference type="HOGENOM" id="CLU_047795_1_0_9"/>